<feature type="region of interest" description="Disordered" evidence="1">
    <location>
        <begin position="45"/>
        <end position="117"/>
    </location>
</feature>
<feature type="compositionally biased region" description="Low complexity" evidence="1">
    <location>
        <begin position="45"/>
        <end position="80"/>
    </location>
</feature>
<proteinExistence type="predicted"/>
<comment type="caution">
    <text evidence="2">The sequence shown here is derived from an EMBL/GenBank/DDBJ whole genome shotgun (WGS) entry which is preliminary data.</text>
</comment>
<feature type="region of interest" description="Disordered" evidence="1">
    <location>
        <begin position="437"/>
        <end position="457"/>
    </location>
</feature>
<name>A0A5N5HYK8_9ROSA</name>
<dbReference type="OrthoDB" id="1708998at2759"/>
<dbReference type="AlphaFoldDB" id="A0A5N5HYK8"/>
<gene>
    <name evidence="2" type="ORF">D8674_028926</name>
</gene>
<feature type="compositionally biased region" description="Low complexity" evidence="1">
    <location>
        <begin position="95"/>
        <end position="107"/>
    </location>
</feature>
<reference evidence="3" key="2">
    <citation type="submission" date="2019-10" db="EMBL/GenBank/DDBJ databases">
        <title>A de novo genome assembly of a pear dwarfing rootstock.</title>
        <authorList>
            <person name="Wang F."/>
            <person name="Wang J."/>
            <person name="Li S."/>
            <person name="Zhang Y."/>
            <person name="Fang M."/>
            <person name="Ma L."/>
            <person name="Zhao Y."/>
            <person name="Jiang S."/>
        </authorList>
    </citation>
    <scope>NUCLEOTIDE SEQUENCE [LARGE SCALE GENOMIC DNA]</scope>
</reference>
<dbReference type="PANTHER" id="PTHR33499:SF11">
    <property type="entry name" value="NO APICAL MERISTEM-ASSOCIATED C-TERMINAL DOMAIN-CONTAINING PROTEIN"/>
    <property type="match status" value="1"/>
</dbReference>
<reference evidence="2 3" key="1">
    <citation type="submission" date="2019-09" db="EMBL/GenBank/DDBJ databases">
        <authorList>
            <person name="Ou C."/>
        </authorList>
    </citation>
    <scope>NUCLEOTIDE SEQUENCE [LARGE SCALE GENOMIC DNA]</scope>
    <source>
        <strain evidence="2">S2</strain>
        <tissue evidence="2">Leaf</tissue>
    </source>
</reference>
<keyword evidence="3" id="KW-1185">Reference proteome</keyword>
<organism evidence="2 3">
    <name type="scientific">Pyrus ussuriensis x Pyrus communis</name>
    <dbReference type="NCBI Taxonomy" id="2448454"/>
    <lineage>
        <taxon>Eukaryota</taxon>
        <taxon>Viridiplantae</taxon>
        <taxon>Streptophyta</taxon>
        <taxon>Embryophyta</taxon>
        <taxon>Tracheophyta</taxon>
        <taxon>Spermatophyta</taxon>
        <taxon>Magnoliopsida</taxon>
        <taxon>eudicotyledons</taxon>
        <taxon>Gunneridae</taxon>
        <taxon>Pentapetalae</taxon>
        <taxon>rosids</taxon>
        <taxon>fabids</taxon>
        <taxon>Rosales</taxon>
        <taxon>Rosaceae</taxon>
        <taxon>Amygdaloideae</taxon>
        <taxon>Maleae</taxon>
        <taxon>Pyrus</taxon>
    </lineage>
</organism>
<evidence type="ECO:0000256" key="1">
    <source>
        <dbReference type="SAM" id="MobiDB-lite"/>
    </source>
</evidence>
<protein>
    <submittedName>
        <fullName evidence="2">Uncharacterized protein</fullName>
    </submittedName>
</protein>
<evidence type="ECO:0000313" key="3">
    <source>
        <dbReference type="Proteomes" id="UP000327157"/>
    </source>
</evidence>
<dbReference type="PANTHER" id="PTHR33499">
    <property type="entry name" value="OS12G0282400 PROTEIN-RELATED"/>
    <property type="match status" value="1"/>
</dbReference>
<dbReference type="Proteomes" id="UP000327157">
    <property type="component" value="Chromosome 6"/>
</dbReference>
<accession>A0A5N5HYK8</accession>
<sequence>MQSQLEKEAKRLKIGLCPNFIIFHKEQPLTLMSQLITRRWSVSNAAPTSSASTPGVSAPGVSAQVPVSSTSSVSVQPLSARRPHRRRRELEPGDHASSSSGVDGGASQPAKKNTRGANRMLKEAQAVRMSASLIKIAYDSQHRGAATSQQHSSVVTSCGYVIRNCCPMRWESWAQIPEETKKLVRDKLSDLSPEVSAYLEGTLANRYKDWKSAFHTHFQLWDDPEIARLEGCPNELRDRPEDWEWLCKHFMDPKFVKKSIAGKKARDSKTLLHHSGSKPFSYRLEARHQEGSKFPQIDLFNDVYVRPGNETAKELHDVMVEKSTAVLQEATSQLPPETPIEEVNVPDDADIQIVTEVLDQKLGRRYGKVVRCMGKAGVPETGASSSTSSTGEVNALKEEVTTLKGQLVAQGEHIRTQDERMSMIVQALAMSGLQIPMPTRDVAPPSTSQPLHPADTQ</sequence>
<evidence type="ECO:0000313" key="2">
    <source>
        <dbReference type="EMBL" id="KAB2632679.1"/>
    </source>
</evidence>
<dbReference type="Pfam" id="PF03004">
    <property type="entry name" value="Transposase_24"/>
    <property type="match status" value="1"/>
</dbReference>
<reference evidence="2 3" key="3">
    <citation type="submission" date="2019-11" db="EMBL/GenBank/DDBJ databases">
        <title>A de novo genome assembly of a pear dwarfing rootstock.</title>
        <authorList>
            <person name="Wang F."/>
            <person name="Wang J."/>
            <person name="Li S."/>
            <person name="Zhang Y."/>
            <person name="Fang M."/>
            <person name="Ma L."/>
            <person name="Zhao Y."/>
            <person name="Jiang S."/>
        </authorList>
    </citation>
    <scope>NUCLEOTIDE SEQUENCE [LARGE SCALE GENOMIC DNA]</scope>
    <source>
        <strain evidence="2">S2</strain>
        <tissue evidence="2">Leaf</tissue>
    </source>
</reference>
<dbReference type="InterPro" id="IPR004252">
    <property type="entry name" value="Probable_transposase_24"/>
</dbReference>
<dbReference type="EMBL" id="SMOL01000120">
    <property type="protein sequence ID" value="KAB2632679.1"/>
    <property type="molecule type" value="Genomic_DNA"/>
</dbReference>
<feature type="compositionally biased region" description="Polar residues" evidence="1">
    <location>
        <begin position="445"/>
        <end position="457"/>
    </location>
</feature>